<organism evidence="2 3">
    <name type="scientific">Escherichia phage ESCO13</name>
    <dbReference type="NCBI Taxonomy" id="1881104"/>
    <lineage>
        <taxon>Viruses</taxon>
        <taxon>Duplodnaviria</taxon>
        <taxon>Heunggongvirae</taxon>
        <taxon>Uroviricota</taxon>
        <taxon>Caudoviricetes</taxon>
        <taxon>Stephanstirmvirinae</taxon>
        <taxon>Phapecoctavirus</taxon>
        <taxon>Phapecoctavirus ESCO13</taxon>
    </lineage>
</organism>
<dbReference type="Pfam" id="PF21817">
    <property type="entry name" value="CapR"/>
    <property type="match status" value="2"/>
</dbReference>
<keyword evidence="3" id="KW-1185">Reference proteome</keyword>
<evidence type="ECO:0000313" key="2">
    <source>
        <dbReference type="EMBL" id="AOQ27353.2"/>
    </source>
</evidence>
<name>A0A1D7XFK1_9CAUD</name>
<feature type="domain" description="CapR homology" evidence="1">
    <location>
        <begin position="311"/>
        <end position="367"/>
    </location>
</feature>
<evidence type="ECO:0000313" key="3">
    <source>
        <dbReference type="Proteomes" id="UP000225358"/>
    </source>
</evidence>
<sequence length="486" mass="56166">MPKIVTWEQYKTDIKQAYQGKSWIVVDYIEPWNGNKTKLRCICALHGEWKTTSINTAKLGRGCPECGREIISKAVSINKSKTWEQYKEEVQTTYNQAGKFWTVTGWHGEWKGWNTKLVCCCALHGEWRSTSISSAKNGSGCRKCMGEANRERTSIAWEKHKEEVEEAYKEKPWIVRGYVEPWNGSRTKLICECKVHGQWCTTTVNSAKQGTGCYSCQREMTKQRNTMEDKQHVEDFIKACPDNVERKYYRSDRVDRLGRQVYWIVECPICAEDDYCKEGLCDNKFEMKMSHLKRGGLPCRCSKYYHYTPEQWAYRMTKACQERGDQFIGFIDKVSNNSKFKYLCREHGEQTITPTDYLNGKGCPGCKNRNMQEFYINIILDEYGEDTGAYKLGIAKDSDIRIKGQNANNNYSMRRIALFDLPSYQACRALESKLKSKTDQILPSIGCVERLHMKDGHSETFLREDLAIVLSAINQAGGIMREEETC</sequence>
<evidence type="ECO:0000259" key="1">
    <source>
        <dbReference type="Pfam" id="PF21817"/>
    </source>
</evidence>
<proteinExistence type="predicted"/>
<feature type="domain" description="CapR homology" evidence="1">
    <location>
        <begin position="257"/>
        <end position="302"/>
    </location>
</feature>
<dbReference type="Proteomes" id="UP000225358">
    <property type="component" value="Segment"/>
</dbReference>
<dbReference type="InterPro" id="IPR048793">
    <property type="entry name" value="CapR_dom"/>
</dbReference>
<accession>A0A1D7XFK1</accession>
<reference evidence="2" key="1">
    <citation type="submission" date="2017-02" db="EMBL/GenBank/DDBJ databases">
        <title>Complete genome sequence of two Escherichia coli phages, vB_EcoM_ ESCO5 and vB_EcoM_ESCO13, which are related to phAPEC8.</title>
        <authorList>
            <person name="Trotereau A."/>
            <person name="Gonnet M."/>
            <person name="Viardot A."/>
            <person name="Lalmanach A.-C."/>
            <person name="Guabiraba R."/>
            <person name="Chanteloup N."/>
            <person name="Schouler C."/>
        </authorList>
    </citation>
    <scope>NUCLEOTIDE SEQUENCE [LARGE SCALE GENOMIC DNA]</scope>
</reference>
<gene>
    <name evidence="2" type="ORF">ESCO13_00261</name>
</gene>
<protein>
    <recommendedName>
        <fullName evidence="1">CapR homology domain-containing protein</fullName>
    </recommendedName>
</protein>
<dbReference type="EMBL" id="KX552041">
    <property type="protein sequence ID" value="AOQ27353.2"/>
    <property type="molecule type" value="Genomic_DNA"/>
</dbReference>